<feature type="region of interest" description="Disordered" evidence="1">
    <location>
        <begin position="1"/>
        <end position="32"/>
    </location>
</feature>
<keyword evidence="3" id="KW-1185">Reference proteome</keyword>
<protein>
    <submittedName>
        <fullName evidence="2">Uncharacterized protein</fullName>
    </submittedName>
</protein>
<gene>
    <name evidence="2" type="ORF">EJ04DRAFT_21061</name>
</gene>
<organism evidence="2 3">
    <name type="scientific">Polyplosphaeria fusca</name>
    <dbReference type="NCBI Taxonomy" id="682080"/>
    <lineage>
        <taxon>Eukaryota</taxon>
        <taxon>Fungi</taxon>
        <taxon>Dikarya</taxon>
        <taxon>Ascomycota</taxon>
        <taxon>Pezizomycotina</taxon>
        <taxon>Dothideomycetes</taxon>
        <taxon>Pleosporomycetidae</taxon>
        <taxon>Pleosporales</taxon>
        <taxon>Tetraplosphaeriaceae</taxon>
        <taxon>Polyplosphaeria</taxon>
    </lineage>
</organism>
<comment type="caution">
    <text evidence="2">The sequence shown here is derived from an EMBL/GenBank/DDBJ whole genome shotgun (WGS) entry which is preliminary data.</text>
</comment>
<sequence length="153" mass="16864">MLRDDVGGGAKSDATIATLHRDAAQRTTPDSTMPTYRCKIKERLSTYMPTPLPLLNTSTSRCIAPQCRPCPLHPRPPSIMSLVYVTLPSIRSSSPARCRLQSTKPLYSQPRPRRQPCCSVCSCLRSSRVSCCSVRRATECKPSADEKQGLIPT</sequence>
<evidence type="ECO:0000256" key="1">
    <source>
        <dbReference type="SAM" id="MobiDB-lite"/>
    </source>
</evidence>
<dbReference type="Proteomes" id="UP000799444">
    <property type="component" value="Unassembled WGS sequence"/>
</dbReference>
<evidence type="ECO:0000313" key="3">
    <source>
        <dbReference type="Proteomes" id="UP000799444"/>
    </source>
</evidence>
<reference evidence="2" key="1">
    <citation type="journal article" date="2020" name="Stud. Mycol.">
        <title>101 Dothideomycetes genomes: a test case for predicting lifestyles and emergence of pathogens.</title>
        <authorList>
            <person name="Haridas S."/>
            <person name="Albert R."/>
            <person name="Binder M."/>
            <person name="Bloem J."/>
            <person name="Labutti K."/>
            <person name="Salamov A."/>
            <person name="Andreopoulos B."/>
            <person name="Baker S."/>
            <person name="Barry K."/>
            <person name="Bills G."/>
            <person name="Bluhm B."/>
            <person name="Cannon C."/>
            <person name="Castanera R."/>
            <person name="Culley D."/>
            <person name="Daum C."/>
            <person name="Ezra D."/>
            <person name="Gonzalez J."/>
            <person name="Henrissat B."/>
            <person name="Kuo A."/>
            <person name="Liang C."/>
            <person name="Lipzen A."/>
            <person name="Lutzoni F."/>
            <person name="Magnuson J."/>
            <person name="Mondo S."/>
            <person name="Nolan M."/>
            <person name="Ohm R."/>
            <person name="Pangilinan J."/>
            <person name="Park H.-J."/>
            <person name="Ramirez L."/>
            <person name="Alfaro M."/>
            <person name="Sun H."/>
            <person name="Tritt A."/>
            <person name="Yoshinaga Y."/>
            <person name="Zwiers L.-H."/>
            <person name="Turgeon B."/>
            <person name="Goodwin S."/>
            <person name="Spatafora J."/>
            <person name="Crous P."/>
            <person name="Grigoriev I."/>
        </authorList>
    </citation>
    <scope>NUCLEOTIDE SEQUENCE</scope>
    <source>
        <strain evidence="2">CBS 125425</strain>
    </source>
</reference>
<accession>A0A9P4QT24</accession>
<proteinExistence type="predicted"/>
<name>A0A9P4QT24_9PLEO</name>
<dbReference type="AlphaFoldDB" id="A0A9P4QT24"/>
<dbReference type="EMBL" id="ML996203">
    <property type="protein sequence ID" value="KAF2731095.1"/>
    <property type="molecule type" value="Genomic_DNA"/>
</dbReference>
<evidence type="ECO:0000313" key="2">
    <source>
        <dbReference type="EMBL" id="KAF2731095.1"/>
    </source>
</evidence>